<feature type="domain" description="Methyltransferase" evidence="1">
    <location>
        <begin position="50"/>
        <end position="166"/>
    </location>
</feature>
<reference evidence="2 3" key="1">
    <citation type="journal article" date="2002" name="Genome Res.">
        <title>The genome of Methanosarcina acetivorans reveals extensive metabolic and physiological diversity.</title>
        <authorList>
            <person name="Galagan J.E."/>
            <person name="Nusbaum C."/>
            <person name="Roy A."/>
            <person name="Endrizzi M.G."/>
            <person name="Macdonald P."/>
            <person name="FitzHugh W."/>
            <person name="Calvo S."/>
            <person name="Engels R."/>
            <person name="Smirnov S."/>
            <person name="Atnoor D."/>
            <person name="Brown A."/>
            <person name="Allen N."/>
            <person name="Naylor J."/>
            <person name="Stange-Thomann N."/>
            <person name="DeArellano K."/>
            <person name="Johnson R."/>
            <person name="Linton L."/>
            <person name="McEwan P."/>
            <person name="McKernan K."/>
            <person name="Talamas J."/>
            <person name="Tirrell A."/>
            <person name="Ye W."/>
            <person name="Zimmer A."/>
            <person name="Barber R.D."/>
            <person name="Cann I."/>
            <person name="Graham D.E."/>
            <person name="Grahame D.A."/>
            <person name="Guss A."/>
            <person name="Hedderich R."/>
            <person name="Ingram-Smith C."/>
            <person name="Kuettner C.H."/>
            <person name="Krzycki J.A."/>
            <person name="Leigh J.A."/>
            <person name="Li W."/>
            <person name="Liu J."/>
            <person name="Mukhopadhyay B."/>
            <person name="Reeve J.N."/>
            <person name="Smith K."/>
            <person name="Springer T.A."/>
            <person name="Umayam L.A."/>
            <person name="White O."/>
            <person name="White R.H."/>
            <person name="de Macario E.C."/>
            <person name="Ferry J.G."/>
            <person name="Jarrell K.F."/>
            <person name="Jing H."/>
            <person name="Macario A.J.L."/>
            <person name="Paulsen I."/>
            <person name="Pritchett M."/>
            <person name="Sowers K.R."/>
            <person name="Swanson R.V."/>
            <person name="Zinder S.H."/>
            <person name="Lander E."/>
            <person name="Metcalf W.W."/>
            <person name="Birren B."/>
        </authorList>
    </citation>
    <scope>NUCLEOTIDE SEQUENCE [LARGE SCALE GENOMIC DNA]</scope>
    <source>
        <strain evidence="3">ATCC 35395 / DSM 2834 / JCM 12185 / C2A</strain>
    </source>
</reference>
<sequence length="213" mass="24411">MRRSAYMTDTKICKKGCDHDTSHRENEQRCGRGSFWMHDPDLIFSELKLKAGEFFLDMGCGPGDYSIWASKIVGNSGMVYALDKWQELIDNLTEKADLEGIKNIKGMVSDIARPLPIEESCIDVYFISTVLHSLDLAKDSDVIFSEIHRVLKPDGRLAIVECKKEEMSFGPPLHMRLSPEELENLIAKYGFEKINLVDLGYNYMIQFRKSYQK</sequence>
<dbReference type="STRING" id="188937.MA_2779"/>
<name>Q8TM87_METAC</name>
<keyword evidence="3" id="KW-1185">Reference proteome</keyword>
<accession>Q8TM87</accession>
<dbReference type="CDD" id="cd02440">
    <property type="entry name" value="AdoMet_MTases"/>
    <property type="match status" value="1"/>
</dbReference>
<dbReference type="InParanoid" id="Q8TM87"/>
<dbReference type="GO" id="GO:0008168">
    <property type="term" value="F:methyltransferase activity"/>
    <property type="evidence" value="ECO:0000318"/>
    <property type="project" value="GO_Central"/>
</dbReference>
<dbReference type="Gene3D" id="3.40.50.150">
    <property type="entry name" value="Vaccinia Virus protein VP39"/>
    <property type="match status" value="1"/>
</dbReference>
<dbReference type="FunCoup" id="Q8TM87">
    <property type="interactions" value="105"/>
</dbReference>
<evidence type="ECO:0000259" key="1">
    <source>
        <dbReference type="Pfam" id="PF13847"/>
    </source>
</evidence>
<protein>
    <recommendedName>
        <fullName evidence="1">Methyltransferase domain-containing protein</fullName>
    </recommendedName>
</protein>
<organism evidence="2 3">
    <name type="scientific">Methanosarcina acetivorans (strain ATCC 35395 / DSM 2834 / JCM 12185 / C2A)</name>
    <dbReference type="NCBI Taxonomy" id="188937"/>
    <lineage>
        <taxon>Archaea</taxon>
        <taxon>Methanobacteriati</taxon>
        <taxon>Methanobacteriota</taxon>
        <taxon>Stenosarchaea group</taxon>
        <taxon>Methanomicrobia</taxon>
        <taxon>Methanosarcinales</taxon>
        <taxon>Methanosarcinaceae</taxon>
        <taxon>Methanosarcina</taxon>
    </lineage>
</organism>
<dbReference type="EMBL" id="AE010299">
    <property type="protein sequence ID" value="AAM06157.1"/>
    <property type="molecule type" value="Genomic_DNA"/>
</dbReference>
<dbReference type="Pfam" id="PF13847">
    <property type="entry name" value="Methyltransf_31"/>
    <property type="match status" value="1"/>
</dbReference>
<dbReference type="InterPro" id="IPR025714">
    <property type="entry name" value="Methyltranfer_dom"/>
</dbReference>
<dbReference type="EnsemblBacteria" id="AAM06157">
    <property type="protein sequence ID" value="AAM06157"/>
    <property type="gene ID" value="MA_2779"/>
</dbReference>
<dbReference type="AlphaFoldDB" id="Q8TM87"/>
<dbReference type="PANTHER" id="PTHR43861:SF1">
    <property type="entry name" value="TRANS-ACONITATE 2-METHYLTRANSFERASE"/>
    <property type="match status" value="1"/>
</dbReference>
<dbReference type="KEGG" id="mac:MA_2779"/>
<dbReference type="PhylomeDB" id="Q8TM87"/>
<dbReference type="HOGENOM" id="CLU_037990_16_1_2"/>
<evidence type="ECO:0000313" key="3">
    <source>
        <dbReference type="Proteomes" id="UP000002487"/>
    </source>
</evidence>
<evidence type="ECO:0000313" key="2">
    <source>
        <dbReference type="EMBL" id="AAM06157.1"/>
    </source>
</evidence>
<dbReference type="InterPro" id="IPR029063">
    <property type="entry name" value="SAM-dependent_MTases_sf"/>
</dbReference>
<dbReference type="PANTHER" id="PTHR43861">
    <property type="entry name" value="TRANS-ACONITATE 2-METHYLTRANSFERASE-RELATED"/>
    <property type="match status" value="1"/>
</dbReference>
<gene>
    <name evidence="2" type="ordered locus">MA_2779</name>
</gene>
<dbReference type="Proteomes" id="UP000002487">
    <property type="component" value="Chromosome"/>
</dbReference>
<dbReference type="SUPFAM" id="SSF53335">
    <property type="entry name" value="S-adenosyl-L-methionine-dependent methyltransferases"/>
    <property type="match status" value="1"/>
</dbReference>
<proteinExistence type="predicted"/>